<proteinExistence type="predicted"/>
<dbReference type="Proteomes" id="UP001604336">
    <property type="component" value="Unassembled WGS sequence"/>
</dbReference>
<comment type="caution">
    <text evidence="1">The sequence shown here is derived from an EMBL/GenBank/DDBJ whole genome shotgun (WGS) entry which is preliminary data.</text>
</comment>
<gene>
    <name evidence="1" type="ORF">Adt_31361</name>
</gene>
<evidence type="ECO:0000313" key="2">
    <source>
        <dbReference type="Proteomes" id="UP001604336"/>
    </source>
</evidence>
<dbReference type="EMBL" id="JBFOLK010000009">
    <property type="protein sequence ID" value="KAL2486605.1"/>
    <property type="molecule type" value="Genomic_DNA"/>
</dbReference>
<evidence type="ECO:0000313" key="1">
    <source>
        <dbReference type="EMBL" id="KAL2486605.1"/>
    </source>
</evidence>
<name>A0ABD1RDX6_9LAMI</name>
<accession>A0ABD1RDX6</accession>
<dbReference type="AlphaFoldDB" id="A0ABD1RDX6"/>
<reference evidence="2" key="1">
    <citation type="submission" date="2024-07" db="EMBL/GenBank/DDBJ databases">
        <title>Two chromosome-level genome assemblies of Korean endemic species Abeliophyllum distichum and Forsythia ovata (Oleaceae).</title>
        <authorList>
            <person name="Jang H."/>
        </authorList>
    </citation>
    <scope>NUCLEOTIDE SEQUENCE [LARGE SCALE GENOMIC DNA]</scope>
</reference>
<keyword evidence="2" id="KW-1185">Reference proteome</keyword>
<protein>
    <submittedName>
        <fullName evidence="1">Uncharacterized protein</fullName>
    </submittedName>
</protein>
<organism evidence="1 2">
    <name type="scientific">Abeliophyllum distichum</name>
    <dbReference type="NCBI Taxonomy" id="126358"/>
    <lineage>
        <taxon>Eukaryota</taxon>
        <taxon>Viridiplantae</taxon>
        <taxon>Streptophyta</taxon>
        <taxon>Embryophyta</taxon>
        <taxon>Tracheophyta</taxon>
        <taxon>Spermatophyta</taxon>
        <taxon>Magnoliopsida</taxon>
        <taxon>eudicotyledons</taxon>
        <taxon>Gunneridae</taxon>
        <taxon>Pentapetalae</taxon>
        <taxon>asterids</taxon>
        <taxon>lamiids</taxon>
        <taxon>Lamiales</taxon>
        <taxon>Oleaceae</taxon>
        <taxon>Forsythieae</taxon>
        <taxon>Abeliophyllum</taxon>
    </lineage>
</organism>
<sequence length="113" mass="13179">MVKLDSNNRPTFYKIMTNDLDVWDSDFEPKDEIVDGWSTFISKKEKYQRSKKTGKKSYFVPHAGLTLGAWSTKVQSIEEVSSKESHRAWTLVKRRHKKALQLPSPDSHDKKPR</sequence>